<evidence type="ECO:0000313" key="3">
    <source>
        <dbReference type="Proteomes" id="UP001410648"/>
    </source>
</evidence>
<dbReference type="EMBL" id="BAAADA010000130">
    <property type="protein sequence ID" value="GAA0487672.1"/>
    <property type="molecule type" value="Genomic_DNA"/>
</dbReference>
<dbReference type="PROSITE" id="PS51154">
    <property type="entry name" value="MACRO"/>
    <property type="match status" value="1"/>
</dbReference>
<sequence length="102" mass="10848">MKIEVVKEDITEMKVDAIVNAANKSLLGGGGVDGAIHRAAGSKLKEDCRKLNGADTGEAKITEGFDLPARYVIHAVGPVYNDGFRGEAEVVLSEQYESGRTV</sequence>
<reference evidence="3" key="1">
    <citation type="journal article" date="2019" name="Int. J. Syst. Evol. Microbiol.">
        <title>The Global Catalogue of Microorganisms (GCM) 10K type strain sequencing project: providing services to taxonomists for standard genome sequencing and annotation.</title>
        <authorList>
            <consortium name="The Broad Institute Genomics Platform"/>
            <consortium name="The Broad Institute Genome Sequencing Center for Infectious Disease"/>
            <person name="Wu L."/>
            <person name="Ma J."/>
        </authorList>
    </citation>
    <scope>NUCLEOTIDE SEQUENCE [LARGE SCALE GENOMIC DNA]</scope>
    <source>
        <strain evidence="3">JCM 14232</strain>
    </source>
</reference>
<keyword evidence="3" id="KW-1185">Reference proteome</keyword>
<dbReference type="Proteomes" id="UP001410648">
    <property type="component" value="Unassembled WGS sequence"/>
</dbReference>
<protein>
    <recommendedName>
        <fullName evidence="1">Macro domain-containing protein</fullName>
    </recommendedName>
</protein>
<name>A0ABP3KWW5_9LACT</name>
<dbReference type="Pfam" id="PF01661">
    <property type="entry name" value="Macro"/>
    <property type="match status" value="1"/>
</dbReference>
<organism evidence="2 3">
    <name type="scientific">Alkalibacterium indicireducens</name>
    <dbReference type="NCBI Taxonomy" id="398758"/>
    <lineage>
        <taxon>Bacteria</taxon>
        <taxon>Bacillati</taxon>
        <taxon>Bacillota</taxon>
        <taxon>Bacilli</taxon>
        <taxon>Lactobacillales</taxon>
        <taxon>Carnobacteriaceae</taxon>
        <taxon>Alkalibacterium</taxon>
    </lineage>
</organism>
<comment type="caution">
    <text evidence="2">The sequence shown here is derived from an EMBL/GenBank/DDBJ whole genome shotgun (WGS) entry which is preliminary data.</text>
</comment>
<dbReference type="SUPFAM" id="SSF52949">
    <property type="entry name" value="Macro domain-like"/>
    <property type="match status" value="1"/>
</dbReference>
<dbReference type="PANTHER" id="PTHR11106:SF27">
    <property type="entry name" value="MACRO DOMAIN-CONTAINING PROTEIN"/>
    <property type="match status" value="1"/>
</dbReference>
<gene>
    <name evidence="2" type="ORF">GCM10008936_15120</name>
</gene>
<dbReference type="InterPro" id="IPR043472">
    <property type="entry name" value="Macro_dom-like"/>
</dbReference>
<dbReference type="SMART" id="SM00506">
    <property type="entry name" value="A1pp"/>
    <property type="match status" value="1"/>
</dbReference>
<dbReference type="InterPro" id="IPR002589">
    <property type="entry name" value="Macro_dom"/>
</dbReference>
<evidence type="ECO:0000259" key="1">
    <source>
        <dbReference type="PROSITE" id="PS51154"/>
    </source>
</evidence>
<feature type="domain" description="Macro" evidence="1">
    <location>
        <begin position="1"/>
        <end position="102"/>
    </location>
</feature>
<proteinExistence type="predicted"/>
<dbReference type="PANTHER" id="PTHR11106">
    <property type="entry name" value="GANGLIOSIDE INDUCED DIFFERENTIATION ASSOCIATED PROTEIN 2-RELATED"/>
    <property type="match status" value="1"/>
</dbReference>
<evidence type="ECO:0000313" key="2">
    <source>
        <dbReference type="EMBL" id="GAA0487672.1"/>
    </source>
</evidence>
<dbReference type="Gene3D" id="3.40.220.10">
    <property type="entry name" value="Leucine Aminopeptidase, subunit E, domain 1"/>
    <property type="match status" value="1"/>
</dbReference>
<accession>A0ABP3KWW5</accession>